<dbReference type="AlphaFoldDB" id="A0A5C8E6J2"/>
<evidence type="ECO:0000313" key="2">
    <source>
        <dbReference type="Proteomes" id="UP000324707"/>
    </source>
</evidence>
<dbReference type="EMBL" id="SAXX01000011">
    <property type="protein sequence ID" value="TXJ33549.1"/>
    <property type="molecule type" value="Genomic_DNA"/>
</dbReference>
<dbReference type="Proteomes" id="UP000324707">
    <property type="component" value="Unassembled WGS sequence"/>
</dbReference>
<sequence length="170" mass="20382">MENTLFSVYNICIMHPNNWEIFINTTRPFKFNNGFVKIDSSSIQTDIKSDCSMTLRWIQNDNINSIDDYIQELQMQYCKKTKKNKTDSYEILDIDNINLMHKAFYIHSRIKSNHSLFRILRNDENFDSMQVAVFCHDTNRLIIQTINAKTNHIKNYYQYYKGLLFQLKCH</sequence>
<organism evidence="1 2">
    <name type="scientific">Brachyspira aalborgi</name>
    <dbReference type="NCBI Taxonomy" id="29522"/>
    <lineage>
        <taxon>Bacteria</taxon>
        <taxon>Pseudomonadati</taxon>
        <taxon>Spirochaetota</taxon>
        <taxon>Spirochaetia</taxon>
        <taxon>Brachyspirales</taxon>
        <taxon>Brachyspiraceae</taxon>
        <taxon>Brachyspira</taxon>
    </lineage>
</organism>
<dbReference type="RefSeq" id="WP_147736273.1">
    <property type="nucleotide sequence ID" value="NZ_SAXX01000011.1"/>
</dbReference>
<reference evidence="1 2" key="1">
    <citation type="journal article" date="1992" name="Lakartidningen">
        <title>[Penicillin V and not amoxicillin is the first choice preparation in acute otitis].</title>
        <authorList>
            <person name="Kamme C."/>
            <person name="Lundgren K."/>
            <person name="Prellner K."/>
        </authorList>
    </citation>
    <scope>NUCLEOTIDE SEQUENCE [LARGE SCALE GENOMIC DNA]</scope>
    <source>
        <strain evidence="1 2">PC5538III-lc</strain>
    </source>
</reference>
<comment type="caution">
    <text evidence="1">The sequence shown here is derived from an EMBL/GenBank/DDBJ whole genome shotgun (WGS) entry which is preliminary data.</text>
</comment>
<protein>
    <recommendedName>
        <fullName evidence="3">DUF1795 domain-containing protein</fullName>
    </recommendedName>
</protein>
<evidence type="ECO:0000313" key="1">
    <source>
        <dbReference type="EMBL" id="TXJ33549.1"/>
    </source>
</evidence>
<name>A0A5C8E6J2_9SPIR</name>
<gene>
    <name evidence="1" type="ORF">EPJ69_04000</name>
</gene>
<accession>A0A5C8E6J2</accession>
<proteinExistence type="predicted"/>
<evidence type="ECO:0008006" key="3">
    <source>
        <dbReference type="Google" id="ProtNLM"/>
    </source>
</evidence>